<comment type="caution">
    <text evidence="2">The sequence shown here is derived from an EMBL/GenBank/DDBJ whole genome shotgun (WGS) entry which is preliminary data.</text>
</comment>
<dbReference type="OMA" id="ENCEKWI"/>
<feature type="transmembrane region" description="Helical" evidence="1">
    <location>
        <begin position="137"/>
        <end position="154"/>
    </location>
</feature>
<dbReference type="AlphaFoldDB" id="A0A8S1W6Q2"/>
<dbReference type="EMBL" id="CAJJDP010000082">
    <property type="protein sequence ID" value="CAD8184447.1"/>
    <property type="molecule type" value="Genomic_DNA"/>
</dbReference>
<evidence type="ECO:0000256" key="1">
    <source>
        <dbReference type="SAM" id="Phobius"/>
    </source>
</evidence>
<reference evidence="2" key="1">
    <citation type="submission" date="2021-01" db="EMBL/GenBank/DDBJ databases">
        <authorList>
            <consortium name="Genoscope - CEA"/>
            <person name="William W."/>
        </authorList>
    </citation>
    <scope>NUCLEOTIDE SEQUENCE</scope>
</reference>
<accession>A0A8S1W6Q2</accession>
<feature type="transmembrane region" description="Helical" evidence="1">
    <location>
        <begin position="175"/>
        <end position="197"/>
    </location>
</feature>
<organism evidence="2 3">
    <name type="scientific">Paramecium octaurelia</name>
    <dbReference type="NCBI Taxonomy" id="43137"/>
    <lineage>
        <taxon>Eukaryota</taxon>
        <taxon>Sar</taxon>
        <taxon>Alveolata</taxon>
        <taxon>Ciliophora</taxon>
        <taxon>Intramacronucleata</taxon>
        <taxon>Oligohymenophorea</taxon>
        <taxon>Peniculida</taxon>
        <taxon>Parameciidae</taxon>
        <taxon>Paramecium</taxon>
    </lineage>
</organism>
<feature type="transmembrane region" description="Helical" evidence="1">
    <location>
        <begin position="239"/>
        <end position="257"/>
    </location>
</feature>
<proteinExistence type="predicted"/>
<name>A0A8S1W6Q2_PAROT</name>
<keyword evidence="3" id="KW-1185">Reference proteome</keyword>
<dbReference type="Proteomes" id="UP000683925">
    <property type="component" value="Unassembled WGS sequence"/>
</dbReference>
<keyword evidence="1" id="KW-0812">Transmembrane</keyword>
<evidence type="ECO:0000313" key="2">
    <source>
        <dbReference type="EMBL" id="CAD8184447.1"/>
    </source>
</evidence>
<feature type="transmembrane region" description="Helical" evidence="1">
    <location>
        <begin position="209"/>
        <end position="227"/>
    </location>
</feature>
<keyword evidence="1" id="KW-1133">Transmembrane helix</keyword>
<keyword evidence="1" id="KW-0472">Membrane</keyword>
<sequence>MRSHNEDVLHKLDFEKIIKNPPKTNIEECLNPPSLDDSSSLVKSNLFDLNLKEITQQQQINQFLIENCEKWIETQESTQQPASLKQKYIKEKFSPFSQLIKILVFLKYLIDFFSILLNIFCGLCIPLLNLIEDYENIRITLYFLIAFHFFTIIIQNQFSYLQLIKTKRSLCEQKFCFLNEITLKNIAVIILILIYLIEKVDLVLEIISLYYFNQAYNMIEIFTILLIIQRKKCYKTLSIQKAIVYYIYFLHLFSSFFQKSKCDGNFLLKYQQSLNININFLTFQSNYDLQDSTQNFDVIVNQLMALLLMFYAINNLISIKSNQGYIQNQIKFDVHVLQYYFWHHKGQILKKLQRYSQISNREIKKAQLPQQAIINKIYFQILKDNLKVLALFSKQFKISLSQKVQSIRRNKEKPIEGKNGLYLILKGKGYQNLRTKFKCQQQIESKQPLFGLINCFQKNISDVELELDDHFLLLYIKQEDFQSSLSLNQDIESFHLIKNKIIFEGETSLLDYRCLICNQYHLERRCKVLKLEVDPRVLNEQNIRMNFKKRLMKKRQKAFKTYAIHKQNKDTIDWSESSVNDSCEQFEIHPEDGSTSQKVTDKMCNSITSKGNDGFADFNKLYEKFRNNHTQQQASIHSSQYIGEMIRSDFRSIPLQSSQYKFQDIQTVDDIDCLKEYTYFYPEFNIGYIISLFEN</sequence>
<protein>
    <submittedName>
        <fullName evidence="2">Uncharacterized protein</fullName>
    </submittedName>
</protein>
<evidence type="ECO:0000313" key="3">
    <source>
        <dbReference type="Proteomes" id="UP000683925"/>
    </source>
</evidence>
<feature type="transmembrane region" description="Helical" evidence="1">
    <location>
        <begin position="108"/>
        <end position="131"/>
    </location>
</feature>
<gene>
    <name evidence="2" type="ORF">POCTA_138.1.T0830098</name>
</gene>
<dbReference type="OrthoDB" id="305608at2759"/>